<keyword evidence="11" id="KW-1185">Reference proteome</keyword>
<dbReference type="Gene3D" id="3.40.366.10">
    <property type="entry name" value="Malonyl-Coenzyme A Acyl Carrier Protein, domain 2"/>
    <property type="match status" value="1"/>
</dbReference>
<feature type="domain" description="Ketosynthase family 3 (KS3)" evidence="8">
    <location>
        <begin position="1"/>
        <end position="399"/>
    </location>
</feature>
<dbReference type="SMART" id="SM00823">
    <property type="entry name" value="PKS_PP"/>
    <property type="match status" value="1"/>
</dbReference>
<dbReference type="CDD" id="cd00833">
    <property type="entry name" value="PKS"/>
    <property type="match status" value="1"/>
</dbReference>
<dbReference type="Pfam" id="PF00698">
    <property type="entry name" value="Acyl_transf_1"/>
    <property type="match status" value="1"/>
</dbReference>
<dbReference type="OrthoDB" id="5334845at2759"/>
<dbReference type="InterPro" id="IPR016036">
    <property type="entry name" value="Malonyl_transacylase_ACP-bd"/>
</dbReference>
<dbReference type="SMART" id="SM00822">
    <property type="entry name" value="PKS_KR"/>
    <property type="match status" value="1"/>
</dbReference>
<dbReference type="InterPro" id="IPR020806">
    <property type="entry name" value="PKS_PP-bd"/>
</dbReference>
<dbReference type="InterPro" id="IPR014043">
    <property type="entry name" value="Acyl_transferase_dom"/>
</dbReference>
<dbReference type="Gene3D" id="3.40.50.720">
    <property type="entry name" value="NAD(P)-binding Rossmann-like Domain"/>
    <property type="match status" value="1"/>
</dbReference>
<dbReference type="SMART" id="SM01294">
    <property type="entry name" value="PKS_PP_betabranch"/>
    <property type="match status" value="1"/>
</dbReference>
<dbReference type="InterPro" id="IPR018201">
    <property type="entry name" value="Ketoacyl_synth_AS"/>
</dbReference>
<dbReference type="InterPro" id="IPR016039">
    <property type="entry name" value="Thiolase-like"/>
</dbReference>
<dbReference type="Pfam" id="PF16197">
    <property type="entry name" value="KAsynt_C_assoc"/>
    <property type="match status" value="1"/>
</dbReference>
<dbReference type="GO" id="GO:0050641">
    <property type="term" value="F:6-methylsalicylic acid synthase activity"/>
    <property type="evidence" value="ECO:0007669"/>
    <property type="project" value="UniProtKB-EC"/>
</dbReference>
<dbReference type="Gene3D" id="3.10.129.110">
    <property type="entry name" value="Polyketide synthase dehydratase"/>
    <property type="match status" value="1"/>
</dbReference>
<dbReference type="InterPro" id="IPR049552">
    <property type="entry name" value="PKS_DH_N"/>
</dbReference>
<dbReference type="PROSITE" id="PS00606">
    <property type="entry name" value="KS3_1"/>
    <property type="match status" value="1"/>
</dbReference>
<dbReference type="Pfam" id="PF08659">
    <property type="entry name" value="KR"/>
    <property type="match status" value="1"/>
</dbReference>
<evidence type="ECO:0000259" key="9">
    <source>
        <dbReference type="PROSITE" id="PS52019"/>
    </source>
</evidence>
<feature type="region of interest" description="C-terminal hotdog fold" evidence="6">
    <location>
        <begin position="996"/>
        <end position="1138"/>
    </location>
</feature>
<organism evidence="10 11">
    <name type="scientific">Melanomma pulvis-pyrius CBS 109.77</name>
    <dbReference type="NCBI Taxonomy" id="1314802"/>
    <lineage>
        <taxon>Eukaryota</taxon>
        <taxon>Fungi</taxon>
        <taxon>Dikarya</taxon>
        <taxon>Ascomycota</taxon>
        <taxon>Pezizomycotina</taxon>
        <taxon>Dothideomycetes</taxon>
        <taxon>Pleosporomycetidae</taxon>
        <taxon>Pleosporales</taxon>
        <taxon>Melanommataceae</taxon>
        <taxon>Melanomma</taxon>
    </lineage>
</organism>
<dbReference type="Pfam" id="PF00550">
    <property type="entry name" value="PP-binding"/>
    <property type="match status" value="1"/>
</dbReference>
<evidence type="ECO:0000313" key="11">
    <source>
        <dbReference type="Proteomes" id="UP000799757"/>
    </source>
</evidence>
<dbReference type="InterPro" id="IPR036291">
    <property type="entry name" value="NAD(P)-bd_dom_sf"/>
</dbReference>
<dbReference type="SMART" id="SM00827">
    <property type="entry name" value="PKS_AT"/>
    <property type="match status" value="1"/>
</dbReference>
<dbReference type="InterPro" id="IPR049900">
    <property type="entry name" value="PKS_mFAS_DH"/>
</dbReference>
<feature type="region of interest" description="N-terminal hotdog fold" evidence="6">
    <location>
        <begin position="861"/>
        <end position="981"/>
    </location>
</feature>
<evidence type="ECO:0000256" key="6">
    <source>
        <dbReference type="PROSITE-ProRule" id="PRU01363"/>
    </source>
</evidence>
<evidence type="ECO:0000256" key="1">
    <source>
        <dbReference type="ARBA" id="ARBA00022450"/>
    </source>
</evidence>
<feature type="domain" description="PKS/mFAS DH" evidence="9">
    <location>
        <begin position="861"/>
        <end position="1138"/>
    </location>
</feature>
<dbReference type="EMBL" id="MU001781">
    <property type="protein sequence ID" value="KAF2798559.1"/>
    <property type="molecule type" value="Genomic_DNA"/>
</dbReference>
<dbReference type="Pfam" id="PF21089">
    <property type="entry name" value="PKS_DH_N"/>
    <property type="match status" value="1"/>
</dbReference>
<dbReference type="GO" id="GO:0004312">
    <property type="term" value="F:fatty acid synthase activity"/>
    <property type="evidence" value="ECO:0007669"/>
    <property type="project" value="TreeGrafter"/>
</dbReference>
<proteinExistence type="predicted"/>
<dbReference type="PROSITE" id="PS00012">
    <property type="entry name" value="PHOSPHOPANTETHEINE"/>
    <property type="match status" value="1"/>
</dbReference>
<dbReference type="SUPFAM" id="SSF53901">
    <property type="entry name" value="Thiolase-like"/>
    <property type="match status" value="1"/>
</dbReference>
<dbReference type="GO" id="GO:0004315">
    <property type="term" value="F:3-oxoacyl-[acyl-carrier-protein] synthase activity"/>
    <property type="evidence" value="ECO:0007669"/>
    <property type="project" value="InterPro"/>
</dbReference>
<dbReference type="SMART" id="SM00825">
    <property type="entry name" value="PKS_KS"/>
    <property type="match status" value="1"/>
</dbReference>
<name>A0A6A6XQC4_9PLEO</name>
<dbReference type="Gene3D" id="3.40.47.10">
    <property type="match status" value="1"/>
</dbReference>
<dbReference type="InterPro" id="IPR014031">
    <property type="entry name" value="Ketoacyl_synth_C"/>
</dbReference>
<dbReference type="GO" id="GO:0031177">
    <property type="term" value="F:phosphopantetheine binding"/>
    <property type="evidence" value="ECO:0007669"/>
    <property type="project" value="InterPro"/>
</dbReference>
<gene>
    <name evidence="10" type="ORF">K505DRAFT_405112</name>
</gene>
<dbReference type="PROSITE" id="PS52004">
    <property type="entry name" value="KS3_2"/>
    <property type="match status" value="1"/>
</dbReference>
<dbReference type="Proteomes" id="UP000799757">
    <property type="component" value="Unassembled WGS sequence"/>
</dbReference>
<sequence>MEKRSASGEVPKKRWEPWLRRDSRNVKVLEATTSKGYFIENLENFDAAFFGISPKEAELMDPHQRLALELSWEALENAGIDPKTLAGSDTAVFMGVDSDDYSRLILEDLPNIEAWSGIGTAYHGIPNRISYHLDLMGPSTAVDAACASSLIAVHLGRQAILSGESDVALVGGVNVLCAPALTHMLNKAGALSPDGTCISFDDDANGYARGEGGAIVVLKRLSNAIADNDNILAMLKGTATAQDGKTNGIMAPNAKAQEMVAKQTLSRAGVDPLTVGYVEAHATSTSLGDPTEVGALANVYGLGRPENAPCAIGSIKPNVGHLEAAAGAIGLVKAVLSVHKGELAPQALLKKLNTRIDWEKSGLKVVREPSAWPETGSLRRAAIASYGYGGSVSHALIEQTPPGYVNQQVAEKEKTMSDGLVTLVLSSSQEKRLAIQATSLAAWLSDSGKTESLRAVASTLAQRRANHDYRVAFIVGSHEEAIKALTHFSKGATKEWVSSNRVLQADLKKDVVWVFSGHGGQWPLMGKELLQDPKFHRALVPLDRIIQQEANFSVIEALEKGDIGGSDKIQVLTYVVQYGLSQLLKAKGSEPQAIIGHSVGEIAASVVAGCLTPEEGAIIVTRRGMALVNLPFSQVCDELRNRRDIVAAIHSSPSSCVVSGELSALEDYVLNLNERNVKTFRVNTDIPFHSPMLEKLVDPLSNALALTLSPRPATIPLYSTSNVNPRSETLRDVDYWIKNMVNPVHFHRGVEAALDDDFRIFLEVSTHPIVTHSISETIASRNLDGSATIGVMRRNMPAEKSVLHAISQLYTLGATVNFKKQLETCHWSPTVPGTPWLHKPFWKQVDTESVATATLHDVDNHTLLGQLIDIAGMEERLYTTTLDSKNKPYPLTHPLDGTEIIPAAVYCNTFRNATGASILENLQLRVPVPMTSDQREVQVVIQGDSIRLSSRLQSSPSKPDHLEHPWTDHSSCTWSKSDMAAGQQTYDIPSIQRRLGTRLPNSFAWDFLQKIGVSGIAFPWTVLEHMGNSKEMIVKVDMDPNNSSITWDKYSWAPFLDAATSIGSSIFYNDPKMRIVSQIDQVIFVSSETPPKFGYLFIEEANDSIGLAAHISILSEQGHLLAKLHAMRFSDVEGLSEKSSGIDGLVHQMTWVPPCFSEQPLALDNVVLMSEDEDATERVTRELRPLVRTLVQTTSVQELAEPHIFDVLNRKGAVLVYMPTRVNCLDEVPEKAHAFTWEVVSILKSLSTLATPPKLFVITDCIYKGQSPTALAQAPLQGFGRIAAQEHPDIWGGLIDNEGPNFPLLAMKYVQGQDIVRMQDGLPRVARLRPLRREQRYGENCGSTLLPKPEGTYVITGGFGDLGLEVCDFLIQKGARRLLLVSRRALPPRNTWQHVDDDMRTVVERIQQLERKGATIYAIALDIGAADACSQLLTALERLSLPPVLGVVHAAGVSEDGLIMDTTSSSFSRVFGPKVSGALALHDAFPPKTVDFFVLFSSIGQLVGTSGQSPYGASNAFLDTLSVHRREKGDNAVAFQWTAWRGKGLAAGSEFLTVELASKGITDISCEEGFLAWEHVGKFDVDHAVITRARSLDATEVAPIALIEEISPRRSVQGCTLNRPRTTTCTKEAKPESGPELKDWLGMRIRECIGAVLMLDVEEIDVRAAVADLGVDSVMTIALRQKLQSVLGVKVPPTLTWSCPTVGHLVEWFYGKEAG</sequence>
<dbReference type="SUPFAM" id="SSF52151">
    <property type="entry name" value="FabD/lysophospholipase-like"/>
    <property type="match status" value="1"/>
</dbReference>
<dbReference type="GO" id="GO:0006633">
    <property type="term" value="P:fatty acid biosynthetic process"/>
    <property type="evidence" value="ECO:0007669"/>
    <property type="project" value="InterPro"/>
</dbReference>
<evidence type="ECO:0000256" key="4">
    <source>
        <dbReference type="ARBA" id="ARBA00023268"/>
    </source>
</evidence>
<dbReference type="InterPro" id="IPR032821">
    <property type="entry name" value="PKS_assoc"/>
</dbReference>
<dbReference type="Gene3D" id="3.30.70.250">
    <property type="entry name" value="Malonyl-CoA ACP transacylase, ACP-binding"/>
    <property type="match status" value="1"/>
</dbReference>
<evidence type="ECO:0000256" key="5">
    <source>
        <dbReference type="ARBA" id="ARBA00038879"/>
    </source>
</evidence>
<dbReference type="InterPro" id="IPR057326">
    <property type="entry name" value="KR_dom"/>
</dbReference>
<dbReference type="InterPro" id="IPR001227">
    <property type="entry name" value="Ac_transferase_dom_sf"/>
</dbReference>
<accession>A0A6A6XQC4</accession>
<dbReference type="InterPro" id="IPR042104">
    <property type="entry name" value="PKS_dehydratase_sf"/>
</dbReference>
<dbReference type="InterPro" id="IPR036736">
    <property type="entry name" value="ACP-like_sf"/>
</dbReference>
<dbReference type="InterPro" id="IPR050091">
    <property type="entry name" value="PKS_NRPS_Biosynth_Enz"/>
</dbReference>
<dbReference type="GO" id="GO:0044550">
    <property type="term" value="P:secondary metabolite biosynthetic process"/>
    <property type="evidence" value="ECO:0007669"/>
    <property type="project" value="TreeGrafter"/>
</dbReference>
<dbReference type="CDD" id="cd05274">
    <property type="entry name" value="KR_FAS_SDR_x"/>
    <property type="match status" value="1"/>
</dbReference>
<comment type="caution">
    <text evidence="6">Lacks conserved residue(s) required for the propagation of feature annotation.</text>
</comment>
<evidence type="ECO:0000256" key="2">
    <source>
        <dbReference type="ARBA" id="ARBA00022553"/>
    </source>
</evidence>
<dbReference type="SUPFAM" id="SSF47336">
    <property type="entry name" value="ACP-like"/>
    <property type="match status" value="1"/>
</dbReference>
<keyword evidence="2" id="KW-0597">Phosphoprotein</keyword>
<dbReference type="SUPFAM" id="SSF55048">
    <property type="entry name" value="Probable ACP-binding domain of malonyl-CoA ACP transacylase"/>
    <property type="match status" value="1"/>
</dbReference>
<dbReference type="InterPro" id="IPR020841">
    <property type="entry name" value="PKS_Beta-ketoAc_synthase_dom"/>
</dbReference>
<dbReference type="SUPFAM" id="SSF51735">
    <property type="entry name" value="NAD(P)-binding Rossmann-fold domains"/>
    <property type="match status" value="2"/>
</dbReference>
<dbReference type="Pfam" id="PF00109">
    <property type="entry name" value="ketoacyl-synt"/>
    <property type="match status" value="1"/>
</dbReference>
<dbReference type="InterPro" id="IPR016035">
    <property type="entry name" value="Acyl_Trfase/lysoPLipase"/>
</dbReference>
<keyword evidence="3" id="KW-0808">Transferase</keyword>
<dbReference type="EC" id="2.3.1.165" evidence="5"/>
<evidence type="ECO:0000313" key="10">
    <source>
        <dbReference type="EMBL" id="KAF2798559.1"/>
    </source>
</evidence>
<evidence type="ECO:0000259" key="8">
    <source>
        <dbReference type="PROSITE" id="PS52004"/>
    </source>
</evidence>
<dbReference type="PANTHER" id="PTHR43775">
    <property type="entry name" value="FATTY ACID SYNTHASE"/>
    <property type="match status" value="1"/>
</dbReference>
<dbReference type="Pfam" id="PF02801">
    <property type="entry name" value="Ketoacyl-synt_C"/>
    <property type="match status" value="1"/>
</dbReference>
<reference evidence="10" key="1">
    <citation type="journal article" date="2020" name="Stud. Mycol.">
        <title>101 Dothideomycetes genomes: a test case for predicting lifestyles and emergence of pathogens.</title>
        <authorList>
            <person name="Haridas S."/>
            <person name="Albert R."/>
            <person name="Binder M."/>
            <person name="Bloem J."/>
            <person name="Labutti K."/>
            <person name="Salamov A."/>
            <person name="Andreopoulos B."/>
            <person name="Baker S."/>
            <person name="Barry K."/>
            <person name="Bills G."/>
            <person name="Bluhm B."/>
            <person name="Cannon C."/>
            <person name="Castanera R."/>
            <person name="Culley D."/>
            <person name="Daum C."/>
            <person name="Ezra D."/>
            <person name="Gonzalez J."/>
            <person name="Henrissat B."/>
            <person name="Kuo A."/>
            <person name="Liang C."/>
            <person name="Lipzen A."/>
            <person name="Lutzoni F."/>
            <person name="Magnuson J."/>
            <person name="Mondo S."/>
            <person name="Nolan M."/>
            <person name="Ohm R."/>
            <person name="Pangilinan J."/>
            <person name="Park H.-J."/>
            <person name="Ramirez L."/>
            <person name="Alfaro M."/>
            <person name="Sun H."/>
            <person name="Tritt A."/>
            <person name="Yoshinaga Y."/>
            <person name="Zwiers L.-H."/>
            <person name="Turgeon B."/>
            <person name="Goodwin S."/>
            <person name="Spatafora J."/>
            <person name="Crous P."/>
            <person name="Grigoriev I."/>
        </authorList>
    </citation>
    <scope>NUCLEOTIDE SEQUENCE</scope>
    <source>
        <strain evidence="10">CBS 109.77</strain>
    </source>
</reference>
<dbReference type="PROSITE" id="PS50075">
    <property type="entry name" value="CARRIER"/>
    <property type="match status" value="1"/>
</dbReference>
<dbReference type="InterPro" id="IPR009081">
    <property type="entry name" value="PP-bd_ACP"/>
</dbReference>
<keyword evidence="4" id="KW-0511">Multifunctional enzyme</keyword>
<dbReference type="PANTHER" id="PTHR43775:SF22">
    <property type="entry name" value="SYNTHASE, PUTATIVE (JCVI)-RELATED"/>
    <property type="match status" value="1"/>
</dbReference>
<dbReference type="InterPro" id="IPR006162">
    <property type="entry name" value="Ppantetheine_attach_site"/>
</dbReference>
<dbReference type="PROSITE" id="PS52019">
    <property type="entry name" value="PKS_MFAS_DH"/>
    <property type="match status" value="1"/>
</dbReference>
<evidence type="ECO:0000259" key="7">
    <source>
        <dbReference type="PROSITE" id="PS50075"/>
    </source>
</evidence>
<keyword evidence="1" id="KW-0596">Phosphopantetheine</keyword>
<protein>
    <recommendedName>
        <fullName evidence="5">6-methylsalicylic acid synthase</fullName>
        <ecNumber evidence="5">2.3.1.165</ecNumber>
    </recommendedName>
</protein>
<feature type="domain" description="Carrier" evidence="7">
    <location>
        <begin position="1639"/>
        <end position="1713"/>
    </location>
</feature>
<dbReference type="Gene3D" id="1.10.1200.10">
    <property type="entry name" value="ACP-like"/>
    <property type="match status" value="1"/>
</dbReference>
<evidence type="ECO:0000256" key="3">
    <source>
        <dbReference type="ARBA" id="ARBA00022679"/>
    </source>
</evidence>
<dbReference type="InterPro" id="IPR014030">
    <property type="entry name" value="Ketoacyl_synth_N"/>
</dbReference>
<dbReference type="InterPro" id="IPR013968">
    <property type="entry name" value="PKS_KR"/>
</dbReference>